<accession>A0A059CDR6</accession>
<dbReference type="AlphaFoldDB" id="A0A059CDR6"/>
<dbReference type="InterPro" id="IPR027417">
    <property type="entry name" value="P-loop_NTPase"/>
</dbReference>
<feature type="domain" description="NB-ARC" evidence="4">
    <location>
        <begin position="32"/>
        <end position="117"/>
    </location>
</feature>
<keyword evidence="2" id="KW-0611">Plant defense</keyword>
<evidence type="ECO:0000259" key="5">
    <source>
        <dbReference type="Pfam" id="PF23247"/>
    </source>
</evidence>
<reference evidence="6" key="1">
    <citation type="submission" date="2013-07" db="EMBL/GenBank/DDBJ databases">
        <title>The genome of Eucalyptus grandis.</title>
        <authorList>
            <person name="Schmutz J."/>
            <person name="Hayes R."/>
            <person name="Myburg A."/>
            <person name="Tuskan G."/>
            <person name="Grattapaglia D."/>
            <person name="Rokhsar D.S."/>
        </authorList>
    </citation>
    <scope>NUCLEOTIDE SEQUENCE</scope>
    <source>
        <tissue evidence="6">Leaf extractions</tissue>
    </source>
</reference>
<evidence type="ECO:0000256" key="2">
    <source>
        <dbReference type="ARBA" id="ARBA00022821"/>
    </source>
</evidence>
<organism evidence="6">
    <name type="scientific">Eucalyptus grandis</name>
    <name type="common">Flooded gum</name>
    <dbReference type="NCBI Taxonomy" id="71139"/>
    <lineage>
        <taxon>Eukaryota</taxon>
        <taxon>Viridiplantae</taxon>
        <taxon>Streptophyta</taxon>
        <taxon>Embryophyta</taxon>
        <taxon>Tracheophyta</taxon>
        <taxon>Spermatophyta</taxon>
        <taxon>Magnoliopsida</taxon>
        <taxon>eudicotyledons</taxon>
        <taxon>Gunneridae</taxon>
        <taxon>Pentapetalae</taxon>
        <taxon>rosids</taxon>
        <taxon>malvids</taxon>
        <taxon>Myrtales</taxon>
        <taxon>Myrtaceae</taxon>
        <taxon>Myrtoideae</taxon>
        <taxon>Eucalypteae</taxon>
        <taxon>Eucalyptus</taxon>
    </lineage>
</organism>
<evidence type="ECO:0000313" key="6">
    <source>
        <dbReference type="EMBL" id="KCW76389.1"/>
    </source>
</evidence>
<dbReference type="GO" id="GO:0043531">
    <property type="term" value="F:ADP binding"/>
    <property type="evidence" value="ECO:0007669"/>
    <property type="project" value="InterPro"/>
</dbReference>
<evidence type="ECO:0000259" key="4">
    <source>
        <dbReference type="Pfam" id="PF00931"/>
    </source>
</evidence>
<dbReference type="Gene3D" id="3.80.10.10">
    <property type="entry name" value="Ribonuclease Inhibitor"/>
    <property type="match status" value="3"/>
</dbReference>
<feature type="domain" description="Disease resistance protein At4g27190-like leucine-rich repeats" evidence="5">
    <location>
        <begin position="878"/>
        <end position="976"/>
    </location>
</feature>
<dbReference type="InterPro" id="IPR050905">
    <property type="entry name" value="Plant_NBS-LRR"/>
</dbReference>
<evidence type="ECO:0000256" key="1">
    <source>
        <dbReference type="ARBA" id="ARBA00008894"/>
    </source>
</evidence>
<dbReference type="InParanoid" id="A0A059CDR6"/>
<dbReference type="InterPro" id="IPR002182">
    <property type="entry name" value="NB-ARC"/>
</dbReference>
<dbReference type="PANTHER" id="PTHR33463:SF186">
    <property type="entry name" value="NB-ARC DOMAIN-CONTAINING PROTEIN"/>
    <property type="match status" value="1"/>
</dbReference>
<name>A0A059CDR6_EUCGR</name>
<dbReference type="SUPFAM" id="SSF52540">
    <property type="entry name" value="P-loop containing nucleoside triphosphate hydrolases"/>
    <property type="match status" value="1"/>
</dbReference>
<proteinExistence type="inferred from homology"/>
<sequence length="979" mass="110796">MISKSVERELEIHELELHLLAIANLKDSLETQEKILGFLSEDHVKTVVLSGEAGVGKTWMAKKTSNSASHNGSCYGAIWVRGCNYEGKSLVENIAIQLSVVPSDDEWEEDDNTEMEQQEQEKALENLKWRIQEKLKLMKTAKLDQMKTSKPEEEKTAKVDQKDAPGDEKGPYILVVLDDFDNMPIGKVSQGRPGVIIMIAEAINRVKDSELDNAVEEMASIIKSADNAKLWQHVYQMLPSTLSKCCWHCRYLFVHHNKIHYNELTAHWLLEGYFGHHDHYETAYEEARHTLMEFKVRGFLKEKEDSYISMDSDALGVEDHRRDGLSGSAHVGVASVLGDHRWAGLGRVIQSDGMIKTSKKSDEMSTLFIDGARFRREVPETFLQHKNQLKVLVIINPMFEKVPSQLAELKELQVLVLRGCHILKSVDEIHKLINLLVLEISGARMVKQIRDDIFEHMKDLRSLNLSEVGIRWLPASLLNRSELRWLILRKCPNLNQLCDTSLLKKKEAASESVLLLAKLEVLDFSGSDSFWSDCPSLARLPTLKPLTKLKILDLSMTTCLKEVQDDPQETKTDFRVLNLTGSAVNKLPLNISSLSHLLLTFCKFLLKNCKFLTKLQNLPLLQKLEVLDLLGSSELVITSNDSFRGMSRLKTVNLSETKIESLPRDCFPVSLRHLIIRNCPHWNNLPSLEALKNREVINLCDDSSLRNLSELVKENLRSIKSCWLDRCKGISSIVDGEGDARASGKLYSLYLCNLSSLSCVCDDSVQSEVFGGLKHLYIDCCPMLISIFPFSKLPKKLETLQIKFCEKMERLVNPDMPVECNLQTLDLLELPKLKRIRVMMVSLRVLKVRQCPDLENLEEVLGGAENLEVLHIFHAAMLERIRSQTMKPGSFKNLKQLKIQSCPQLEQVSPSSELPPNLEILEIDSCNSLKTIFGGSFAGTSLKRLKLCNLPSLSSTVFIVPHQCHVVSNCQNLQIDRSS</sequence>
<dbReference type="InterPro" id="IPR032675">
    <property type="entry name" value="LRR_dom_sf"/>
</dbReference>
<dbReference type="EMBL" id="KK198756">
    <property type="protein sequence ID" value="KCW76389.1"/>
    <property type="molecule type" value="Genomic_DNA"/>
</dbReference>
<dbReference type="InterPro" id="IPR057135">
    <property type="entry name" value="At4g27190-like_LRR"/>
</dbReference>
<feature type="region of interest" description="Disordered" evidence="3">
    <location>
        <begin position="145"/>
        <end position="165"/>
    </location>
</feature>
<dbReference type="SUPFAM" id="SSF52058">
    <property type="entry name" value="L domain-like"/>
    <property type="match status" value="2"/>
</dbReference>
<dbReference type="Pfam" id="PF00931">
    <property type="entry name" value="NB-ARC"/>
    <property type="match status" value="1"/>
</dbReference>
<evidence type="ECO:0000256" key="3">
    <source>
        <dbReference type="SAM" id="MobiDB-lite"/>
    </source>
</evidence>
<dbReference type="Pfam" id="PF23247">
    <property type="entry name" value="LRR_RPS2"/>
    <property type="match status" value="2"/>
</dbReference>
<dbReference type="Gene3D" id="3.40.50.300">
    <property type="entry name" value="P-loop containing nucleotide triphosphate hydrolases"/>
    <property type="match status" value="1"/>
</dbReference>
<protein>
    <submittedName>
        <fullName evidence="6">Uncharacterized protein</fullName>
    </submittedName>
</protein>
<dbReference type="PANTHER" id="PTHR33463">
    <property type="entry name" value="NB-ARC DOMAIN-CONTAINING PROTEIN-RELATED"/>
    <property type="match status" value="1"/>
</dbReference>
<comment type="similarity">
    <text evidence="1">Belongs to the disease resistance NB-LRR family.</text>
</comment>
<dbReference type="OMA" id="AMEVGIC"/>
<dbReference type="Gramene" id="KCW76389">
    <property type="protein sequence ID" value="KCW76389"/>
    <property type="gene ID" value="EUGRSUZ_D00770"/>
</dbReference>
<feature type="domain" description="Disease resistance protein At4g27190-like leucine-rich repeats" evidence="5">
    <location>
        <begin position="659"/>
        <end position="806"/>
    </location>
</feature>
<gene>
    <name evidence="6" type="ORF">EUGRSUZ_D00770</name>
</gene>